<dbReference type="InterPro" id="IPR039844">
    <property type="entry name" value="URB1"/>
</dbReference>
<name>A0AA35YGB8_LACSI</name>
<dbReference type="GO" id="GO:0000466">
    <property type="term" value="P:maturation of 5.8S rRNA from tricistronic rRNA transcript (SSU-rRNA, 5.8S rRNA, LSU-rRNA)"/>
    <property type="evidence" value="ECO:0007669"/>
    <property type="project" value="TreeGrafter"/>
</dbReference>
<evidence type="ECO:0008006" key="6">
    <source>
        <dbReference type="Google" id="ProtNLM"/>
    </source>
</evidence>
<evidence type="ECO:0000313" key="4">
    <source>
        <dbReference type="EMBL" id="CAI9273409.1"/>
    </source>
</evidence>
<sequence length="2454" mass="276710">MFLQMDDAMNPESQKVPTFVIKVSHEAKLRELLRNLTSIDLQLCSEASKEFMKLLRGDEGGEMLRQYVQTSPNCSELLQAWNLRQSKPGLSYIMSLINVILSHKDGVFKPNDVARIPLSRALDKFARLILEEKLGDVYKELNNKEGKGKHAALLLMASVVRRGSGLASDVAKSFDFKLPNFLKLAEYDKRRKNMEKIKRKSSTRRSYVRFAMSFLEIGEPRLLRWVLQQKEMFSGVLRGLGSDEEDTVVYVLSTLRDKVLVPESLVPVGLRSVLFGSVTLEQLIDISGRDDGEASTEVAQKVLFMVCTDPSNGLMPDTKASPFPLKGNPTRLLGVMKKLKATEIDFHRDLLLGIVRGSPSFGSAYFDEFPYNNLEDHANWFAAVSLAANLIASVNAGLSFDFLDSKPQEPLSINRSEVQSIIKCIGPRSFNRIVMNKGLLHSESQIQHGTLRLVLEALMLLDSLFSAINHRSESSKQIECKWASFKQDIQNEVQLLLPDHQVLLSLISSLNSRFKSEERSLKRGPDTSVLLEHGSRSKKLKTHTTVEETDILVGGISSTLDMEIPDDDGIIQEEDVVKDSENLKGDASLITQLWESHESNNLNMLAEDEESYFYSKLLEALRFYHRTMPSVLEGSFDFFKVLPTNAISLPNILLQSLLSLLVEHIGCSSKKDVPMRCPPLMYKHLMHFINLVVNSPVKDIIKDQAYVLAHAAMLSTGAFDNNKREIDAWLLFLPGFRFSTKSTVQNFSSVVSSFFCDVVSTLGNNLFKYWDLFRSQINQLENTKDVHPQAQFSPLFVCVLEKCLRLLGSESGTFTSPEKSMISIYVSSTLRYLLQTQVEPGLLSSLICLSLSERLKDVDDNSCEWRPLKSLLHFSRSIVNQESCIFSSVDRNRSLDDDSFVNLLGENATLAESEHDSGVTNAFISSLLCASPDLILQHFPEVISISQKLSGVPFSILYSICLLERSFFNDICKSWPEMSFSGLEKAVDDQSKGDSTNSCEAFSCFLKHAPFYVVFPAIISPGCLYLSKSSNLQGLLLAKLSKEMSDNFVSSFRLVFFWFHHVQASYHNEPAEEYIQISEICFALIKSMLAPGSNLYAQEIAETIFCHPAVVSSLESPLSSKKELKDDIFQHPTDSFLSLAREGLHIMDYHVLQAVEMFSNRMHDDFGHGNKTIARVFKCFLEKLVLMLKDRFDQFIESQDPLSLIPTLFAIHTLIRFISPQELLELAYWIFSRVNESSVPESFKISALCVGLNIAGCAFDLLLCDVKKVPLNFSGIQDFDVALFEKVYFHIVEIASHSELVVADLCLNKAVKIANIHTGPTPTPQSLPHSMVISRIIEATPMNLLSKCLKKTSMIKAKLLFHLTESSPLHLSFFGLTFMEMVNKSSVSKKRKSGVHDDDMLMLLPTALSFTNFISMRYGDKCYEHLRSIHALYWEILSNGFSNWKSFVSRDIFQVKPDKSVPSTVEELCDLFNDTLLGRAVAVMQHHLVSSEATVKLSKRLKLFDSVLPSGTDNLLDCGAFKIDRYSIDQSLNLVMKVVTKVQLCKILLFPKGNFQPLAKGNEANGEKEQSCSEVMSNKEHLRSVVFMNTLVYTWQLIVEQVPLNSISVEGTKCALFRLLEIFILRIIIEVTAEIHKNSDMKSNSVINLEQLARSCLRYRFEDPATLSMLQSVLTFEAEDKSFHIQILQLLVNHSQFPPTIQSASKPSTSLQFGIIFRPMSSILRSLTFHNAIVKSDPDLYMKQLEVVKLLRVLCSFRAQMGSMLFEQDIGVTTRDLMFLLLSSYGATLTKKDLEIYKLIQELESIDETNPSYIADMDYLWGAAATRVRKIRETEKAFSSDDMDDDSEAVEKGRKSQFRENLPIDPRMCAATILHFPYHRNMSPGDNAGHVAEAEADIESRNIYDPVFILRMSLHGLSMDYIEPVEFASLGLLGVAFVSLSSPDDEMRKLGYKVLAVFRNVLEISQKRKDINRVRPLLTYVQNGISEPWQRISCVHALFAAEASVLLLDPSNDHYKTITKLVMHSPMNTKMISFFDEFFWSNSASFKADRIWILRLLYCGHNSEDDAQIYIRSSILEKLLSFYSSSLSDNESRELILQIVKKFMKFDKTSRYLIERCGVLSWLCSLISNTHKEHKGVLKTQLEIVNGVVTSMNTSQWLETNCVEQLTQLTHHLCVLFTNQFEVVKAMQLVDSVLEVICSTLKISEKRRDVFEPHLRFSIEGVYGLFEAVNACCCNGELGLEVVLMTTPQPGLLTMDGEKLEKFVFWAVSIASSKSNGSLVLKLLRWLTASVILSWQLGDEEGSKMKCYKSLQSFLEAGVGVRGVESKSGNEELLGGIIYYLQQIVGRRKYEVVLLTSVVSSLCLLLFPHSISSHTDTDGEISLRSLLSRIGSPPEADPKWNWSFEQPWKVSCSEDEIEACQSVLVVVSNVLGKNLSLSHFLTNLDVETSTKLVF</sequence>
<dbReference type="InterPro" id="IPR021714">
    <property type="entry name" value="URB1_N"/>
</dbReference>
<proteinExistence type="predicted"/>
<dbReference type="Pfam" id="PF11707">
    <property type="entry name" value="Npa1"/>
    <property type="match status" value="1"/>
</dbReference>
<organism evidence="4 5">
    <name type="scientific">Lactuca saligna</name>
    <name type="common">Willowleaf lettuce</name>
    <dbReference type="NCBI Taxonomy" id="75948"/>
    <lineage>
        <taxon>Eukaryota</taxon>
        <taxon>Viridiplantae</taxon>
        <taxon>Streptophyta</taxon>
        <taxon>Embryophyta</taxon>
        <taxon>Tracheophyta</taxon>
        <taxon>Spermatophyta</taxon>
        <taxon>Magnoliopsida</taxon>
        <taxon>eudicotyledons</taxon>
        <taxon>Gunneridae</taxon>
        <taxon>Pentapetalae</taxon>
        <taxon>asterids</taxon>
        <taxon>campanulids</taxon>
        <taxon>Asterales</taxon>
        <taxon>Asteraceae</taxon>
        <taxon>Cichorioideae</taxon>
        <taxon>Cichorieae</taxon>
        <taxon>Lactucinae</taxon>
        <taxon>Lactuca</taxon>
    </lineage>
</organism>
<dbReference type="Gene3D" id="1.25.10.10">
    <property type="entry name" value="Leucine-rich Repeat Variant"/>
    <property type="match status" value="1"/>
</dbReference>
<evidence type="ECO:0000259" key="2">
    <source>
        <dbReference type="Pfam" id="PF11707"/>
    </source>
</evidence>
<dbReference type="PANTHER" id="PTHR13500:SF0">
    <property type="entry name" value="NUCLEOLAR PRE-RIBOSOMAL-ASSOCIATED PROTEIN 1"/>
    <property type="match status" value="1"/>
</dbReference>
<feature type="domain" description="URB1 N-terminal" evidence="2">
    <location>
        <begin position="74"/>
        <end position="371"/>
    </location>
</feature>
<feature type="domain" description="URB1 C-terminal" evidence="3">
    <location>
        <begin position="1933"/>
        <end position="2122"/>
    </location>
</feature>
<dbReference type="Proteomes" id="UP001177003">
    <property type="component" value="Chromosome 2"/>
</dbReference>
<dbReference type="PANTHER" id="PTHR13500">
    <property type="entry name" value="NUCLEOLAR PRERIBOSOMAL-ASSOCIATED PROTEIN 1"/>
    <property type="match status" value="1"/>
</dbReference>
<accession>A0AA35YGB8</accession>
<dbReference type="SUPFAM" id="SSF48371">
    <property type="entry name" value="ARM repeat"/>
    <property type="match status" value="1"/>
</dbReference>
<dbReference type="InterPro" id="IPR011989">
    <property type="entry name" value="ARM-like"/>
</dbReference>
<evidence type="ECO:0000313" key="5">
    <source>
        <dbReference type="Proteomes" id="UP001177003"/>
    </source>
</evidence>
<feature type="region of interest" description="Disordered" evidence="1">
    <location>
        <begin position="1836"/>
        <end position="1856"/>
    </location>
</feature>
<dbReference type="GO" id="GO:0000463">
    <property type="term" value="P:maturation of LSU-rRNA from tricistronic rRNA transcript (SSU-rRNA, 5.8S rRNA, LSU-rRNA)"/>
    <property type="evidence" value="ECO:0007669"/>
    <property type="project" value="TreeGrafter"/>
</dbReference>
<evidence type="ECO:0000256" key="1">
    <source>
        <dbReference type="SAM" id="MobiDB-lite"/>
    </source>
</evidence>
<dbReference type="GO" id="GO:0005730">
    <property type="term" value="C:nucleolus"/>
    <property type="evidence" value="ECO:0007669"/>
    <property type="project" value="TreeGrafter"/>
</dbReference>
<protein>
    <recommendedName>
        <fullName evidence="6">Nucleolar pre-ribosomal-associated protein 1</fullName>
    </recommendedName>
</protein>
<dbReference type="InterPro" id="IPR016024">
    <property type="entry name" value="ARM-type_fold"/>
</dbReference>
<dbReference type="Pfam" id="PF16201">
    <property type="entry name" value="NopRA1"/>
    <property type="match status" value="1"/>
</dbReference>
<gene>
    <name evidence="4" type="ORF">LSALG_LOCUS13558</name>
</gene>
<evidence type="ECO:0000259" key="3">
    <source>
        <dbReference type="Pfam" id="PF16201"/>
    </source>
</evidence>
<keyword evidence="5" id="KW-1185">Reference proteome</keyword>
<dbReference type="EMBL" id="OX465078">
    <property type="protein sequence ID" value="CAI9273409.1"/>
    <property type="molecule type" value="Genomic_DNA"/>
</dbReference>
<reference evidence="4" key="1">
    <citation type="submission" date="2023-04" db="EMBL/GenBank/DDBJ databases">
        <authorList>
            <person name="Vijverberg K."/>
            <person name="Xiong W."/>
            <person name="Schranz E."/>
        </authorList>
    </citation>
    <scope>NUCLEOTIDE SEQUENCE</scope>
</reference>
<dbReference type="InterPro" id="IPR032436">
    <property type="entry name" value="URB1_C"/>
</dbReference>